<dbReference type="AlphaFoldDB" id="A0A937CYJ4"/>
<dbReference type="Gene3D" id="1.20.120.530">
    <property type="entry name" value="GntR ligand-binding domain-like"/>
    <property type="match status" value="1"/>
</dbReference>
<dbReference type="Pfam" id="PF07729">
    <property type="entry name" value="FCD"/>
    <property type="match status" value="1"/>
</dbReference>
<dbReference type="InterPro" id="IPR008920">
    <property type="entry name" value="TF_FadR/GntR_C"/>
</dbReference>
<dbReference type="SUPFAM" id="SSF46785">
    <property type="entry name" value="Winged helix' DNA-binding domain"/>
    <property type="match status" value="1"/>
</dbReference>
<gene>
    <name evidence="5" type="ORF">JKG68_16265</name>
</gene>
<keyword evidence="1" id="KW-0805">Transcription regulation</keyword>
<evidence type="ECO:0000313" key="5">
    <source>
        <dbReference type="EMBL" id="MBL0405524.1"/>
    </source>
</evidence>
<dbReference type="SUPFAM" id="SSF48008">
    <property type="entry name" value="GntR ligand-binding domain-like"/>
    <property type="match status" value="1"/>
</dbReference>
<dbReference type="GO" id="GO:0003700">
    <property type="term" value="F:DNA-binding transcription factor activity"/>
    <property type="evidence" value="ECO:0007669"/>
    <property type="project" value="InterPro"/>
</dbReference>
<dbReference type="PROSITE" id="PS50949">
    <property type="entry name" value="HTH_GNTR"/>
    <property type="match status" value="1"/>
</dbReference>
<reference evidence="5" key="1">
    <citation type="submission" date="2021-01" db="EMBL/GenBank/DDBJ databases">
        <title>Microvirga sp.</title>
        <authorList>
            <person name="Kim M.K."/>
        </authorList>
    </citation>
    <scope>NUCLEOTIDE SEQUENCE</scope>
    <source>
        <strain evidence="5">5420S-16</strain>
    </source>
</reference>
<dbReference type="SMART" id="SM00895">
    <property type="entry name" value="FCD"/>
    <property type="match status" value="1"/>
</dbReference>
<dbReference type="Proteomes" id="UP000605848">
    <property type="component" value="Unassembled WGS sequence"/>
</dbReference>
<keyword evidence="6" id="KW-1185">Reference proteome</keyword>
<organism evidence="5 6">
    <name type="scientific">Microvirga aerilata</name>
    <dbReference type="NCBI Taxonomy" id="670292"/>
    <lineage>
        <taxon>Bacteria</taxon>
        <taxon>Pseudomonadati</taxon>
        <taxon>Pseudomonadota</taxon>
        <taxon>Alphaproteobacteria</taxon>
        <taxon>Hyphomicrobiales</taxon>
        <taxon>Methylobacteriaceae</taxon>
        <taxon>Microvirga</taxon>
    </lineage>
</organism>
<comment type="caution">
    <text evidence="5">The sequence shown here is derived from an EMBL/GenBank/DDBJ whole genome shotgun (WGS) entry which is preliminary data.</text>
</comment>
<evidence type="ECO:0000313" key="6">
    <source>
        <dbReference type="Proteomes" id="UP000605848"/>
    </source>
</evidence>
<dbReference type="CDD" id="cd07377">
    <property type="entry name" value="WHTH_GntR"/>
    <property type="match status" value="1"/>
</dbReference>
<dbReference type="Pfam" id="PF00392">
    <property type="entry name" value="GntR"/>
    <property type="match status" value="1"/>
</dbReference>
<dbReference type="InterPro" id="IPR036390">
    <property type="entry name" value="WH_DNA-bd_sf"/>
</dbReference>
<accession>A0A937CYJ4</accession>
<evidence type="ECO:0000256" key="3">
    <source>
        <dbReference type="ARBA" id="ARBA00023163"/>
    </source>
</evidence>
<evidence type="ECO:0000259" key="4">
    <source>
        <dbReference type="PROSITE" id="PS50949"/>
    </source>
</evidence>
<feature type="domain" description="HTH gntR-type" evidence="4">
    <location>
        <begin position="7"/>
        <end position="75"/>
    </location>
</feature>
<keyword evidence="2" id="KW-0238">DNA-binding</keyword>
<sequence length="240" mass="25983">MRANAKPGKIDRVVSTLGRAIANGDYDAGSVLPREQDLEVRLSAGRGVVREAVKILATKGLVTVGPRHGTRVQARQNWNFLDREVLAWLGESQQDHSLLLALEETRRIIEPAAAALAAERATAAERQTIKDAYATMAKYSDDLAVATQADRVFHLAILDATHNPVLGSFRSGLEAILHTVFAVAMPGLAPNLPNHKAVLDAIERGDAHNARAAMELLLDRTHSFLTETFRLATTDVEVAG</sequence>
<protein>
    <submittedName>
        <fullName evidence="5">FadR family transcriptional regulator</fullName>
    </submittedName>
</protein>
<evidence type="ECO:0000256" key="1">
    <source>
        <dbReference type="ARBA" id="ARBA00023015"/>
    </source>
</evidence>
<dbReference type="SMART" id="SM00345">
    <property type="entry name" value="HTH_GNTR"/>
    <property type="match status" value="1"/>
</dbReference>
<dbReference type="GO" id="GO:0003677">
    <property type="term" value="F:DNA binding"/>
    <property type="evidence" value="ECO:0007669"/>
    <property type="project" value="UniProtKB-KW"/>
</dbReference>
<dbReference type="InterPro" id="IPR036388">
    <property type="entry name" value="WH-like_DNA-bd_sf"/>
</dbReference>
<name>A0A937CYJ4_9HYPH</name>
<dbReference type="PANTHER" id="PTHR43537:SF44">
    <property type="entry name" value="GNTR FAMILY REGULATORY PROTEIN"/>
    <property type="match status" value="1"/>
</dbReference>
<dbReference type="PANTHER" id="PTHR43537">
    <property type="entry name" value="TRANSCRIPTIONAL REGULATOR, GNTR FAMILY"/>
    <property type="match status" value="1"/>
</dbReference>
<proteinExistence type="predicted"/>
<evidence type="ECO:0000256" key="2">
    <source>
        <dbReference type="ARBA" id="ARBA00023125"/>
    </source>
</evidence>
<dbReference type="Gene3D" id="1.10.10.10">
    <property type="entry name" value="Winged helix-like DNA-binding domain superfamily/Winged helix DNA-binding domain"/>
    <property type="match status" value="1"/>
</dbReference>
<dbReference type="EMBL" id="JAEQMY010000023">
    <property type="protein sequence ID" value="MBL0405524.1"/>
    <property type="molecule type" value="Genomic_DNA"/>
</dbReference>
<dbReference type="InterPro" id="IPR000524">
    <property type="entry name" value="Tscrpt_reg_HTH_GntR"/>
</dbReference>
<keyword evidence="3" id="KW-0804">Transcription</keyword>
<dbReference type="InterPro" id="IPR011711">
    <property type="entry name" value="GntR_C"/>
</dbReference>